<reference evidence="3 4" key="1">
    <citation type="submission" date="2021-02" db="EMBL/GenBank/DDBJ databases">
        <title>Streptomyces spirodelae sp. nov., isolated from duckweed.</title>
        <authorList>
            <person name="Saimee Y."/>
            <person name="Duangmal K."/>
        </authorList>
    </citation>
    <scope>NUCLEOTIDE SEQUENCE [LARGE SCALE GENOMIC DNA]</scope>
    <source>
        <strain evidence="3 4">DSM 42105</strain>
    </source>
</reference>
<dbReference type="Proteomes" id="UP000721954">
    <property type="component" value="Unassembled WGS sequence"/>
</dbReference>
<dbReference type="EMBL" id="JAFFZM010000019">
    <property type="protein sequence ID" value="MBO8202004.1"/>
    <property type="molecule type" value="Genomic_DNA"/>
</dbReference>
<keyword evidence="4" id="KW-1185">Reference proteome</keyword>
<dbReference type="GeneID" id="96262366"/>
<dbReference type="SUPFAM" id="SSF103473">
    <property type="entry name" value="MFS general substrate transporter"/>
    <property type="match status" value="1"/>
</dbReference>
<protein>
    <submittedName>
        <fullName evidence="3">MFS transporter</fullName>
    </submittedName>
</protein>
<gene>
    <name evidence="3" type="ORF">JW613_27460</name>
</gene>
<feature type="transmembrane region" description="Helical" evidence="2">
    <location>
        <begin position="326"/>
        <end position="348"/>
    </location>
</feature>
<comment type="caution">
    <text evidence="3">The sequence shown here is derived from an EMBL/GenBank/DDBJ whole genome shotgun (WGS) entry which is preliminary data.</text>
</comment>
<keyword evidence="2" id="KW-0812">Transmembrane</keyword>
<dbReference type="RefSeq" id="WP_209213565.1">
    <property type="nucleotide sequence ID" value="NZ_JAFFZM010000019.1"/>
</dbReference>
<feature type="transmembrane region" description="Helical" evidence="2">
    <location>
        <begin position="428"/>
        <end position="447"/>
    </location>
</feature>
<dbReference type="PANTHER" id="PTHR23527">
    <property type="entry name" value="BLL3282 PROTEIN"/>
    <property type="match status" value="1"/>
</dbReference>
<evidence type="ECO:0000256" key="1">
    <source>
        <dbReference type="SAM" id="MobiDB-lite"/>
    </source>
</evidence>
<evidence type="ECO:0000313" key="4">
    <source>
        <dbReference type="Proteomes" id="UP000721954"/>
    </source>
</evidence>
<dbReference type="InterPro" id="IPR036259">
    <property type="entry name" value="MFS_trans_sf"/>
</dbReference>
<feature type="transmembrane region" description="Helical" evidence="2">
    <location>
        <begin position="264"/>
        <end position="288"/>
    </location>
</feature>
<keyword evidence="2" id="KW-0472">Membrane</keyword>
<feature type="transmembrane region" description="Helical" evidence="2">
    <location>
        <begin position="195"/>
        <end position="216"/>
    </location>
</feature>
<feature type="region of interest" description="Disordered" evidence="1">
    <location>
        <begin position="1"/>
        <end position="32"/>
    </location>
</feature>
<dbReference type="InterPro" id="IPR011701">
    <property type="entry name" value="MFS"/>
</dbReference>
<name>A0ABS3Y2W6_9ACTN</name>
<feature type="region of interest" description="Disordered" evidence="1">
    <location>
        <begin position="225"/>
        <end position="253"/>
    </location>
</feature>
<proteinExistence type="predicted"/>
<accession>A0ABS3Y2W6</accession>
<feature type="compositionally biased region" description="Basic residues" evidence="1">
    <location>
        <begin position="1"/>
        <end position="11"/>
    </location>
</feature>
<sequence>MSSVRSRRTHPSRSAPHDTPHGAPPAGPRTGATAPGLASRHFLLLLAATFATFGSATPMLSVVPLWAEHGGSGHGGAGATTAVHMATTVATQIVTGRILRRLPAPRVLCVGALLIGLPTLGYPVTAALPWTVAVSAVRGVGFGLVTVAGSALAARLAGPGQRGRAVGWYGVAVGLPAAALVPLAVWAVAEFGFVPVFWASAVLGTLAAPLGVAVLAGHHPSRVRLPAPDPVPGAPQAGTGPGDTASTPASRSGHVPVRRLPVRLLAVPVLLLLAPVCALGSLMSFLPLALAPHAAPAALLTLSAALTAGRWAAGEWSDRRGGTGRFMAPCAALCALGTGAFALVGGGGTAAGGAVAPGTGAAVVAALAFGLAMGALQNDTLVAMFHRAGPEHHGTVSAAWNMTFDSGYGAGALLTGAIAQVFSLSLSAAFGVLAVLIVATLPVAAALQLPRSSHQG</sequence>
<feature type="transmembrane region" description="Helical" evidence="2">
    <location>
        <begin position="73"/>
        <end position="95"/>
    </location>
</feature>
<feature type="transmembrane region" description="Helical" evidence="2">
    <location>
        <begin position="166"/>
        <end position="189"/>
    </location>
</feature>
<dbReference type="Pfam" id="PF07690">
    <property type="entry name" value="MFS_1"/>
    <property type="match status" value="1"/>
</dbReference>
<evidence type="ECO:0000313" key="3">
    <source>
        <dbReference type="EMBL" id="MBO8202004.1"/>
    </source>
</evidence>
<feature type="transmembrane region" description="Helical" evidence="2">
    <location>
        <begin position="42"/>
        <end position="67"/>
    </location>
</feature>
<feature type="transmembrane region" description="Helical" evidence="2">
    <location>
        <begin position="397"/>
        <end position="422"/>
    </location>
</feature>
<evidence type="ECO:0000256" key="2">
    <source>
        <dbReference type="SAM" id="Phobius"/>
    </source>
</evidence>
<feature type="transmembrane region" description="Helical" evidence="2">
    <location>
        <begin position="107"/>
        <end position="124"/>
    </location>
</feature>
<feature type="transmembrane region" description="Helical" evidence="2">
    <location>
        <begin position="130"/>
        <end position="154"/>
    </location>
</feature>
<keyword evidence="2" id="KW-1133">Transmembrane helix</keyword>
<dbReference type="PANTHER" id="PTHR23527:SF1">
    <property type="entry name" value="BLL3282 PROTEIN"/>
    <property type="match status" value="1"/>
</dbReference>
<organism evidence="3 4">
    <name type="scientific">Streptomyces smyrnaeus</name>
    <dbReference type="NCBI Taxonomy" id="1387713"/>
    <lineage>
        <taxon>Bacteria</taxon>
        <taxon>Bacillati</taxon>
        <taxon>Actinomycetota</taxon>
        <taxon>Actinomycetes</taxon>
        <taxon>Kitasatosporales</taxon>
        <taxon>Streptomycetaceae</taxon>
        <taxon>Streptomyces</taxon>
    </lineage>
</organism>
<dbReference type="Gene3D" id="1.20.1250.20">
    <property type="entry name" value="MFS general substrate transporter like domains"/>
    <property type="match status" value="1"/>
</dbReference>
<feature type="transmembrane region" description="Helical" evidence="2">
    <location>
        <begin position="354"/>
        <end position="376"/>
    </location>
</feature>
<dbReference type="InterPro" id="IPR052952">
    <property type="entry name" value="MFS-Transporter"/>
</dbReference>